<evidence type="ECO:0000256" key="1">
    <source>
        <dbReference type="SAM" id="MobiDB-lite"/>
    </source>
</evidence>
<dbReference type="Proteomes" id="UP001166052">
    <property type="component" value="Unassembled WGS sequence"/>
</dbReference>
<dbReference type="InterPro" id="IPR013320">
    <property type="entry name" value="ConA-like_dom_sf"/>
</dbReference>
<dbReference type="InterPro" id="IPR043136">
    <property type="entry name" value="B30.2/SPRY_sf"/>
</dbReference>
<dbReference type="SMART" id="SM00449">
    <property type="entry name" value="SPRY"/>
    <property type="match status" value="1"/>
</dbReference>
<dbReference type="InterPro" id="IPR053272">
    <property type="entry name" value="STY_interacting-like"/>
</dbReference>
<dbReference type="InterPro" id="IPR029021">
    <property type="entry name" value="Prot-tyrosine_phosphatase-like"/>
</dbReference>
<feature type="non-terminal residue" evidence="3">
    <location>
        <position position="1"/>
    </location>
</feature>
<dbReference type="PROSITE" id="PS50188">
    <property type="entry name" value="B302_SPRY"/>
    <property type="match status" value="1"/>
</dbReference>
<reference evidence="3" key="1">
    <citation type="journal article" date="2021" name="Cell">
        <title>Tracing the genetic footprints of vertebrate landing in non-teleost ray-finned fishes.</title>
        <authorList>
            <person name="Bi X."/>
            <person name="Wang K."/>
            <person name="Yang L."/>
            <person name="Pan H."/>
            <person name="Jiang H."/>
            <person name="Wei Q."/>
            <person name="Fang M."/>
            <person name="Yu H."/>
            <person name="Zhu C."/>
            <person name="Cai Y."/>
            <person name="He Y."/>
            <person name="Gan X."/>
            <person name="Zeng H."/>
            <person name="Yu D."/>
            <person name="Zhu Y."/>
            <person name="Jiang H."/>
            <person name="Qiu Q."/>
            <person name="Yang H."/>
            <person name="Zhang Y.E."/>
            <person name="Wang W."/>
            <person name="Zhu M."/>
            <person name="He S."/>
            <person name="Zhang G."/>
        </authorList>
    </citation>
    <scope>NUCLEOTIDE SEQUENCE</scope>
    <source>
        <strain evidence="3">Bchr_001</strain>
    </source>
</reference>
<evidence type="ECO:0000259" key="2">
    <source>
        <dbReference type="PROSITE" id="PS50188"/>
    </source>
</evidence>
<evidence type="ECO:0000313" key="4">
    <source>
        <dbReference type="Proteomes" id="UP001166052"/>
    </source>
</evidence>
<sequence length="406" mass="45540">MEQKSQNPVHILKGGYESFSALYPFLRTMKIMYTPQELESLLPYPVEILPCRLYMGDLKQAENPQMLKDLKIKAQVNVSGTTPNVSVKGSSHVLDIKVSESTDSDLSLFFQENDHFRLDTPPMTMAGEVTYSTLDFSQAGANTAAKPPGNCEDVTYSHVNFKTSTINQDGTPAAPSNGASGALVRERETKTEKERCDVCYVTVVSVFTKKAMTSTNDTSCKMVTELQDCQSTVTLNSALSHCKLILSINLTRVQNNHSNTCQAGAQNFDYFGCAPGNEGFTSGKHYWDVHVGNSNLWRIGVITKSAERRNEFLMTNKRGYWVIRKMNNNYTFFTDKENKLNLNYQPNKIRLYLDHEKKQLSLCAMDNNSINAHIYTFEDINTSEKLFPIICTGDTKVITINPSSKT</sequence>
<feature type="region of interest" description="Disordered" evidence="1">
    <location>
        <begin position="166"/>
        <end position="187"/>
    </location>
</feature>
<dbReference type="Gene3D" id="2.60.120.920">
    <property type="match status" value="1"/>
</dbReference>
<dbReference type="PANTHER" id="PTHR46659">
    <property type="entry name" value="SERINE/THREONINE/TYROSINE-INTERACTING-LIKE PROTEIN 1"/>
    <property type="match status" value="1"/>
</dbReference>
<dbReference type="PRINTS" id="PR01407">
    <property type="entry name" value="BUTYPHLNCDUF"/>
</dbReference>
<name>A0ABS2Z5Q9_POLSE</name>
<comment type="caution">
    <text evidence="3">The sequence shown here is derived from an EMBL/GenBank/DDBJ whole genome shotgun (WGS) entry which is preliminary data.</text>
</comment>
<accession>A0ABS2Z5Q9</accession>
<dbReference type="SUPFAM" id="SSF52799">
    <property type="entry name" value="(Phosphotyrosine protein) phosphatases II"/>
    <property type="match status" value="1"/>
</dbReference>
<dbReference type="EMBL" id="JAAWVN010023947">
    <property type="protein sequence ID" value="MBN3293948.1"/>
    <property type="molecule type" value="Genomic_DNA"/>
</dbReference>
<dbReference type="InterPro" id="IPR001870">
    <property type="entry name" value="B30.2/SPRY"/>
</dbReference>
<keyword evidence="4" id="KW-1185">Reference proteome</keyword>
<dbReference type="PANTHER" id="PTHR46659:SF1">
    <property type="entry name" value="SERINE_THREONINE_TYROSINE-INTERACTING-LIKE PROTEIN 1"/>
    <property type="match status" value="1"/>
</dbReference>
<feature type="non-terminal residue" evidence="3">
    <location>
        <position position="406"/>
    </location>
</feature>
<proteinExistence type="predicted"/>
<organism evidence="3 4">
    <name type="scientific">Polypterus senegalus</name>
    <name type="common">Senegal bichir</name>
    <dbReference type="NCBI Taxonomy" id="55291"/>
    <lineage>
        <taxon>Eukaryota</taxon>
        <taxon>Metazoa</taxon>
        <taxon>Chordata</taxon>
        <taxon>Craniata</taxon>
        <taxon>Vertebrata</taxon>
        <taxon>Euteleostomi</taxon>
        <taxon>Actinopterygii</taxon>
        <taxon>Polypteriformes</taxon>
        <taxon>Polypteridae</taxon>
        <taxon>Polypterus</taxon>
    </lineage>
</organism>
<feature type="domain" description="B30.2/SPRY" evidence="2">
    <location>
        <begin position="213"/>
        <end position="406"/>
    </location>
</feature>
<dbReference type="Pfam" id="PF00622">
    <property type="entry name" value="SPRY"/>
    <property type="match status" value="1"/>
</dbReference>
<dbReference type="Gene3D" id="3.90.190.10">
    <property type="entry name" value="Protein tyrosine phosphatase superfamily"/>
    <property type="match status" value="1"/>
</dbReference>
<dbReference type="InterPro" id="IPR003879">
    <property type="entry name" value="Butyrophylin_SPRY"/>
</dbReference>
<gene>
    <name evidence="3" type="primary">Styxl1</name>
    <name evidence="3" type="ORF">GTO92_0001826</name>
</gene>
<evidence type="ECO:0000313" key="3">
    <source>
        <dbReference type="EMBL" id="MBN3293948.1"/>
    </source>
</evidence>
<dbReference type="InterPro" id="IPR003877">
    <property type="entry name" value="SPRY_dom"/>
</dbReference>
<protein>
    <submittedName>
        <fullName evidence="3">STYL1 protein</fullName>
    </submittedName>
</protein>
<dbReference type="SUPFAM" id="SSF49899">
    <property type="entry name" value="Concanavalin A-like lectins/glucanases"/>
    <property type="match status" value="1"/>
</dbReference>